<feature type="region of interest" description="Disordered" evidence="1">
    <location>
        <begin position="104"/>
        <end position="173"/>
    </location>
</feature>
<dbReference type="Proteomes" id="UP000224567">
    <property type="component" value="Unassembled WGS sequence"/>
</dbReference>
<sequence>MDASRAGFLEMRLFGEAKSISGHQTLQLMRRPYGVKGSVYVVTLPTFQRCLKDGPDAAERQPGSRCGAYTLGTASPRVYTGPGVRFFYLTEDDDEDLLTDEDAISQDEKEVFSSSWSGSNEGGEFPNLHEPKEKKVQSTKGSGYQSGSVPRRPQRKKERLKAESLSKIKGEAK</sequence>
<feature type="compositionally biased region" description="Basic and acidic residues" evidence="1">
    <location>
        <begin position="127"/>
        <end position="136"/>
    </location>
</feature>
<feature type="compositionally biased region" description="Polar residues" evidence="1">
    <location>
        <begin position="138"/>
        <end position="148"/>
    </location>
</feature>
<dbReference type="AlphaFoldDB" id="A0A2G2VMD9"/>
<comment type="caution">
    <text evidence="2">The sequence shown here is derived from an EMBL/GenBank/DDBJ whole genome shotgun (WGS) entry which is preliminary data.</text>
</comment>
<keyword evidence="3" id="KW-1185">Reference proteome</keyword>
<feature type="compositionally biased region" description="Basic and acidic residues" evidence="1">
    <location>
        <begin position="160"/>
        <end position="173"/>
    </location>
</feature>
<evidence type="ECO:0000313" key="3">
    <source>
        <dbReference type="Proteomes" id="UP000224567"/>
    </source>
</evidence>
<feature type="compositionally biased region" description="Low complexity" evidence="1">
    <location>
        <begin position="112"/>
        <end position="124"/>
    </location>
</feature>
<evidence type="ECO:0000313" key="2">
    <source>
        <dbReference type="EMBL" id="PHT34155.1"/>
    </source>
</evidence>
<reference evidence="3" key="2">
    <citation type="journal article" date="2017" name="J. Anim. Genet.">
        <title>Multiple reference genome sequences of hot pepper reveal the massive evolution of plant disease resistance genes by retroduplication.</title>
        <authorList>
            <person name="Kim S."/>
            <person name="Park J."/>
            <person name="Yeom S.-I."/>
            <person name="Kim Y.-M."/>
            <person name="Seo E."/>
            <person name="Kim K.-T."/>
            <person name="Kim M.-S."/>
            <person name="Lee J.M."/>
            <person name="Cheong K."/>
            <person name="Shin H.-S."/>
            <person name="Kim S.-B."/>
            <person name="Han K."/>
            <person name="Lee J."/>
            <person name="Park M."/>
            <person name="Lee H.-A."/>
            <person name="Lee H.-Y."/>
            <person name="Lee Y."/>
            <person name="Oh S."/>
            <person name="Lee J.H."/>
            <person name="Choi E."/>
            <person name="Choi E."/>
            <person name="Lee S.E."/>
            <person name="Jeon J."/>
            <person name="Kim H."/>
            <person name="Choi G."/>
            <person name="Song H."/>
            <person name="Lee J."/>
            <person name="Lee S.-C."/>
            <person name="Kwon J.-K."/>
            <person name="Lee H.-Y."/>
            <person name="Koo N."/>
            <person name="Hong Y."/>
            <person name="Kim R.W."/>
            <person name="Kang W.-H."/>
            <person name="Huh J.H."/>
            <person name="Kang B.-C."/>
            <person name="Yang T.-J."/>
            <person name="Lee Y.-H."/>
            <person name="Bennetzen J.L."/>
            <person name="Choi D."/>
        </authorList>
    </citation>
    <scope>NUCLEOTIDE SEQUENCE [LARGE SCALE GENOMIC DNA]</scope>
    <source>
        <strain evidence="3">cv. PBC81</strain>
    </source>
</reference>
<gene>
    <name evidence="2" type="ORF">CQW23_25955</name>
</gene>
<proteinExistence type="predicted"/>
<organism evidence="2 3">
    <name type="scientific">Capsicum baccatum</name>
    <name type="common">Peruvian pepper</name>
    <dbReference type="NCBI Taxonomy" id="33114"/>
    <lineage>
        <taxon>Eukaryota</taxon>
        <taxon>Viridiplantae</taxon>
        <taxon>Streptophyta</taxon>
        <taxon>Embryophyta</taxon>
        <taxon>Tracheophyta</taxon>
        <taxon>Spermatophyta</taxon>
        <taxon>Magnoliopsida</taxon>
        <taxon>eudicotyledons</taxon>
        <taxon>Gunneridae</taxon>
        <taxon>Pentapetalae</taxon>
        <taxon>asterids</taxon>
        <taxon>lamiids</taxon>
        <taxon>Solanales</taxon>
        <taxon>Solanaceae</taxon>
        <taxon>Solanoideae</taxon>
        <taxon>Capsiceae</taxon>
        <taxon>Capsicum</taxon>
    </lineage>
</organism>
<accession>A0A2G2VMD9</accession>
<dbReference type="OrthoDB" id="1929568at2759"/>
<name>A0A2G2VMD9_CAPBA</name>
<dbReference type="PANTHER" id="PTHR48161:SF1">
    <property type="entry name" value="(RAPE) HYPOTHETICAL PROTEIN"/>
    <property type="match status" value="1"/>
</dbReference>
<dbReference type="PANTHER" id="PTHR48161">
    <property type="entry name" value="BNACNNG12870D PROTEIN"/>
    <property type="match status" value="1"/>
</dbReference>
<evidence type="ECO:0000256" key="1">
    <source>
        <dbReference type="SAM" id="MobiDB-lite"/>
    </source>
</evidence>
<dbReference type="EMBL" id="MLFT02000011">
    <property type="protein sequence ID" value="PHT34155.1"/>
    <property type="molecule type" value="Genomic_DNA"/>
</dbReference>
<protein>
    <submittedName>
        <fullName evidence="2">Uncharacterized protein</fullName>
    </submittedName>
</protein>
<reference evidence="2 3" key="1">
    <citation type="journal article" date="2017" name="Genome Biol.">
        <title>New reference genome sequences of hot pepper reveal the massive evolution of plant disease-resistance genes by retroduplication.</title>
        <authorList>
            <person name="Kim S."/>
            <person name="Park J."/>
            <person name="Yeom S.I."/>
            <person name="Kim Y.M."/>
            <person name="Seo E."/>
            <person name="Kim K.T."/>
            <person name="Kim M.S."/>
            <person name="Lee J.M."/>
            <person name="Cheong K."/>
            <person name="Shin H.S."/>
            <person name="Kim S.B."/>
            <person name="Han K."/>
            <person name="Lee J."/>
            <person name="Park M."/>
            <person name="Lee H.A."/>
            <person name="Lee H.Y."/>
            <person name="Lee Y."/>
            <person name="Oh S."/>
            <person name="Lee J.H."/>
            <person name="Choi E."/>
            <person name="Choi E."/>
            <person name="Lee S.E."/>
            <person name="Jeon J."/>
            <person name="Kim H."/>
            <person name="Choi G."/>
            <person name="Song H."/>
            <person name="Lee J."/>
            <person name="Lee S.C."/>
            <person name="Kwon J.K."/>
            <person name="Lee H.Y."/>
            <person name="Koo N."/>
            <person name="Hong Y."/>
            <person name="Kim R.W."/>
            <person name="Kang W.H."/>
            <person name="Huh J.H."/>
            <person name="Kang B.C."/>
            <person name="Yang T.J."/>
            <person name="Lee Y.H."/>
            <person name="Bennetzen J.L."/>
            <person name="Choi D."/>
        </authorList>
    </citation>
    <scope>NUCLEOTIDE SEQUENCE [LARGE SCALE GENOMIC DNA]</scope>
    <source>
        <strain evidence="3">cv. PBC81</strain>
    </source>
</reference>